<accession>A0A3M2L170</accession>
<keyword evidence="4 6" id="KW-1133">Transmembrane helix</keyword>
<sequence>MEAVTGRTLGYRWGEFVARHARVVLGIWLLVLIACAAGYSTIATYLPPADISVSHSESARAADLVRQHFGSLGGEVDLIVFSSADRTVDDPGYRQVVDAAMGAARNANGVAGVQSPFELGNPLATRAIAPDRHAAVAVLELRSADPHQRARDALSVRDALADKSAQGVEVATTGYSPATDDLAATEKADTARAEAIGLPIALVLLLAAFGSVVAAGLPMVVAGIGLLTTFGVIAALMPVMNFSALVVTVATTLGTGVALDYALFVVSRFREELARAGIADRSDRAGVARAVGVAVATAGRTITVSGLIVMITLSSLLVVDSPVFHEISVGISATVLSLLVVALSALPALLAVLGPRVNAWSLPSWAVPVDARLGSREVSGRWTRWGRHVMRRPVRYAVVAVAVLGVASIPLGGMHYGLDLGGSALAGTESGRANTVLSQQFTPGLQGPVQIVVTGPVGGVQDSMGREATDRFVGRFRADERVWAITPVQADGRTLVTVIPAVAPDSAAATALVRDLRAAAPADSTVGGATAQFLDLATETKAKTGWVVGLVVLMSLALLALAFRSVVLPIKAVLINLLVTAASVGLAVAVFQWGHGARLLHFTPVGFVQVYLPVTVFVVLFGLSMDYEVFLLGRVREEWLNRAAAPDAADVDAGERNQQAVAAGLEHTARPITAAAAVMVVILLALLTADVLELKQFGLAIATAVGLDAVLVRLVLVPAVMRLLGRANWWPGSRISRVA</sequence>
<dbReference type="InterPro" id="IPR000731">
    <property type="entry name" value="SSD"/>
</dbReference>
<dbReference type="PROSITE" id="PS50156">
    <property type="entry name" value="SSD"/>
    <property type="match status" value="1"/>
</dbReference>
<evidence type="ECO:0000313" key="9">
    <source>
        <dbReference type="Proteomes" id="UP000279275"/>
    </source>
</evidence>
<feature type="transmembrane region" description="Helical" evidence="6">
    <location>
        <begin position="203"/>
        <end position="236"/>
    </location>
</feature>
<keyword evidence="3 6" id="KW-0812">Transmembrane</keyword>
<comment type="caution">
    <text evidence="8">The sequence shown here is derived from an EMBL/GenBank/DDBJ whole genome shotgun (WGS) entry which is preliminary data.</text>
</comment>
<feature type="transmembrane region" description="Helical" evidence="6">
    <location>
        <begin position="331"/>
        <end position="353"/>
    </location>
</feature>
<dbReference type="AlphaFoldDB" id="A0A3M2L170"/>
<feature type="transmembrane region" description="Helical" evidence="6">
    <location>
        <begin position="570"/>
        <end position="591"/>
    </location>
</feature>
<dbReference type="PROSITE" id="PS51257">
    <property type="entry name" value="PROKAR_LIPOPROTEIN"/>
    <property type="match status" value="1"/>
</dbReference>
<evidence type="ECO:0000256" key="6">
    <source>
        <dbReference type="SAM" id="Phobius"/>
    </source>
</evidence>
<keyword evidence="9" id="KW-1185">Reference proteome</keyword>
<evidence type="ECO:0000256" key="1">
    <source>
        <dbReference type="ARBA" id="ARBA00004651"/>
    </source>
</evidence>
<dbReference type="PANTHER" id="PTHR33406:SF13">
    <property type="entry name" value="MEMBRANE PROTEIN YDFJ"/>
    <property type="match status" value="1"/>
</dbReference>
<proteinExistence type="predicted"/>
<feature type="transmembrane region" description="Helical" evidence="6">
    <location>
        <begin position="394"/>
        <end position="413"/>
    </location>
</feature>
<dbReference type="GO" id="GO:0005886">
    <property type="term" value="C:plasma membrane"/>
    <property type="evidence" value="ECO:0007669"/>
    <property type="project" value="UniProtKB-SubCell"/>
</dbReference>
<evidence type="ECO:0000313" key="8">
    <source>
        <dbReference type="EMBL" id="RMI29545.1"/>
    </source>
</evidence>
<comment type="subcellular location">
    <subcellularLocation>
        <location evidence="1">Cell membrane</location>
        <topology evidence="1">Multi-pass membrane protein</topology>
    </subcellularLocation>
</comment>
<dbReference type="Pfam" id="PF03176">
    <property type="entry name" value="MMPL"/>
    <property type="match status" value="2"/>
</dbReference>
<feature type="transmembrane region" description="Helical" evidence="6">
    <location>
        <begin position="544"/>
        <end position="563"/>
    </location>
</feature>
<feature type="transmembrane region" description="Helical" evidence="6">
    <location>
        <begin position="672"/>
        <end position="691"/>
    </location>
</feature>
<feature type="transmembrane region" description="Helical" evidence="6">
    <location>
        <begin position="23"/>
        <end position="46"/>
    </location>
</feature>
<evidence type="ECO:0000256" key="3">
    <source>
        <dbReference type="ARBA" id="ARBA00022692"/>
    </source>
</evidence>
<evidence type="ECO:0000259" key="7">
    <source>
        <dbReference type="PROSITE" id="PS50156"/>
    </source>
</evidence>
<reference evidence="8 9" key="1">
    <citation type="submission" date="2018-10" db="EMBL/GenBank/DDBJ databases">
        <title>Isolation from cow dung.</title>
        <authorList>
            <person name="Ling L."/>
        </authorList>
    </citation>
    <scope>NUCLEOTIDE SEQUENCE [LARGE SCALE GENOMIC DNA]</scope>
    <source>
        <strain evidence="8 9">NEAU-LL90</strain>
    </source>
</reference>
<feature type="transmembrane region" description="Helical" evidence="6">
    <location>
        <begin position="287"/>
        <end position="311"/>
    </location>
</feature>
<gene>
    <name evidence="8" type="ORF">EBN03_25465</name>
</gene>
<dbReference type="EMBL" id="RFFH01000014">
    <property type="protein sequence ID" value="RMI29545.1"/>
    <property type="molecule type" value="Genomic_DNA"/>
</dbReference>
<protein>
    <submittedName>
        <fullName evidence="8">MMPL family transporter</fullName>
    </submittedName>
</protein>
<dbReference type="Proteomes" id="UP000279275">
    <property type="component" value="Unassembled WGS sequence"/>
</dbReference>
<evidence type="ECO:0000256" key="2">
    <source>
        <dbReference type="ARBA" id="ARBA00022475"/>
    </source>
</evidence>
<dbReference type="InterPro" id="IPR004869">
    <property type="entry name" value="MMPL_dom"/>
</dbReference>
<dbReference type="SUPFAM" id="SSF82866">
    <property type="entry name" value="Multidrug efflux transporter AcrB transmembrane domain"/>
    <property type="match status" value="2"/>
</dbReference>
<dbReference type="InterPro" id="IPR050545">
    <property type="entry name" value="Mycobact_MmpL"/>
</dbReference>
<name>A0A3M2L170_9NOCA</name>
<evidence type="ECO:0000256" key="4">
    <source>
        <dbReference type="ARBA" id="ARBA00022989"/>
    </source>
</evidence>
<keyword evidence="5 6" id="KW-0472">Membrane</keyword>
<feature type="transmembrane region" description="Helical" evidence="6">
    <location>
        <begin position="697"/>
        <end position="716"/>
    </location>
</feature>
<organism evidence="8 9">
    <name type="scientific">Nocardia stercoris</name>
    <dbReference type="NCBI Taxonomy" id="2483361"/>
    <lineage>
        <taxon>Bacteria</taxon>
        <taxon>Bacillati</taxon>
        <taxon>Actinomycetota</taxon>
        <taxon>Actinomycetes</taxon>
        <taxon>Mycobacteriales</taxon>
        <taxon>Nocardiaceae</taxon>
        <taxon>Nocardia</taxon>
    </lineage>
</organism>
<feature type="transmembrane region" description="Helical" evidence="6">
    <location>
        <begin position="611"/>
        <end position="632"/>
    </location>
</feature>
<evidence type="ECO:0000256" key="5">
    <source>
        <dbReference type="ARBA" id="ARBA00023136"/>
    </source>
</evidence>
<dbReference type="PANTHER" id="PTHR33406">
    <property type="entry name" value="MEMBRANE PROTEIN MJ1562-RELATED"/>
    <property type="match status" value="1"/>
</dbReference>
<feature type="domain" description="SSD" evidence="7">
    <location>
        <begin position="220"/>
        <end position="352"/>
    </location>
</feature>
<dbReference type="OrthoDB" id="7051771at2"/>
<keyword evidence="2" id="KW-1003">Cell membrane</keyword>
<dbReference type="Gene3D" id="1.20.1640.10">
    <property type="entry name" value="Multidrug efflux transporter AcrB transmembrane domain"/>
    <property type="match status" value="2"/>
</dbReference>
<feature type="transmembrane region" description="Helical" evidence="6">
    <location>
        <begin position="242"/>
        <end position="266"/>
    </location>
</feature>